<accession>A0AAW2AMF2</accession>
<feature type="compositionally biased region" description="Basic and acidic residues" evidence="1">
    <location>
        <begin position="22"/>
        <end position="56"/>
    </location>
</feature>
<dbReference type="AlphaFoldDB" id="A0AAW2AMF2"/>
<evidence type="ECO:0000313" key="3">
    <source>
        <dbReference type="Proteomes" id="UP001479290"/>
    </source>
</evidence>
<proteinExistence type="predicted"/>
<name>A0AAW2AMF2_CULAL</name>
<sequence length="91" mass="10358">MTLKLCKGHKLSEGFKGGIQTTEKEKDEEGEKKTERDGAIRAEARKEERPMEKRGEDGRKWTIYRSSLQRQSLWRSVGVSSEPVGCSVCEL</sequence>
<feature type="region of interest" description="Disordered" evidence="1">
    <location>
        <begin position="14"/>
        <end position="56"/>
    </location>
</feature>
<reference evidence="2 3" key="1">
    <citation type="submission" date="2024-05" db="EMBL/GenBank/DDBJ databases">
        <title>A high-quality chromosomal-level genome assembly of Topmouth culter (Culter alburnus).</title>
        <authorList>
            <person name="Zhao H."/>
        </authorList>
    </citation>
    <scope>NUCLEOTIDE SEQUENCE [LARGE SCALE GENOMIC DNA]</scope>
    <source>
        <strain evidence="2">CATC2023</strain>
        <tissue evidence="2">Muscle</tissue>
    </source>
</reference>
<keyword evidence="3" id="KW-1185">Reference proteome</keyword>
<dbReference type="Proteomes" id="UP001479290">
    <property type="component" value="Unassembled WGS sequence"/>
</dbReference>
<evidence type="ECO:0000256" key="1">
    <source>
        <dbReference type="SAM" id="MobiDB-lite"/>
    </source>
</evidence>
<dbReference type="EMBL" id="JAWDJR010000006">
    <property type="protein sequence ID" value="KAK9973774.1"/>
    <property type="molecule type" value="Genomic_DNA"/>
</dbReference>
<comment type="caution">
    <text evidence="2">The sequence shown here is derived from an EMBL/GenBank/DDBJ whole genome shotgun (WGS) entry which is preliminary data.</text>
</comment>
<protein>
    <submittedName>
        <fullName evidence="2">Uncharacterized protein</fullName>
    </submittedName>
</protein>
<gene>
    <name evidence="2" type="ORF">ABG768_024480</name>
</gene>
<evidence type="ECO:0000313" key="2">
    <source>
        <dbReference type="EMBL" id="KAK9973774.1"/>
    </source>
</evidence>
<organism evidence="2 3">
    <name type="scientific">Culter alburnus</name>
    <name type="common">Topmouth culter</name>
    <dbReference type="NCBI Taxonomy" id="194366"/>
    <lineage>
        <taxon>Eukaryota</taxon>
        <taxon>Metazoa</taxon>
        <taxon>Chordata</taxon>
        <taxon>Craniata</taxon>
        <taxon>Vertebrata</taxon>
        <taxon>Euteleostomi</taxon>
        <taxon>Actinopterygii</taxon>
        <taxon>Neopterygii</taxon>
        <taxon>Teleostei</taxon>
        <taxon>Ostariophysi</taxon>
        <taxon>Cypriniformes</taxon>
        <taxon>Xenocyprididae</taxon>
        <taxon>Xenocypridinae</taxon>
        <taxon>Culter</taxon>
    </lineage>
</organism>